<sequence>MATDGLQENETLASLKSEAESLKGKLEEERAKLHDVEQDLAPVLVITCLEDADRPSRAG</sequence>
<protein>
    <submittedName>
        <fullName evidence="2">Uncharacterized protein</fullName>
    </submittedName>
</protein>
<gene>
    <name evidence="2" type="ORF">MONAX_5E028568</name>
</gene>
<proteinExistence type="predicted"/>
<dbReference type="AlphaFoldDB" id="A0A5E4BM87"/>
<feature type="compositionally biased region" description="Polar residues" evidence="1">
    <location>
        <begin position="1"/>
        <end position="14"/>
    </location>
</feature>
<name>A0A5E4BM87_MARMO</name>
<keyword evidence="3" id="KW-1185">Reference proteome</keyword>
<comment type="caution">
    <text evidence="2">The sequence shown here is derived from an EMBL/GenBank/DDBJ whole genome shotgun (WGS) entry which is preliminary data.</text>
</comment>
<evidence type="ECO:0000313" key="3">
    <source>
        <dbReference type="Proteomes" id="UP000335636"/>
    </source>
</evidence>
<evidence type="ECO:0000313" key="2">
    <source>
        <dbReference type="EMBL" id="VTJ70773.1"/>
    </source>
</evidence>
<dbReference type="Proteomes" id="UP000335636">
    <property type="component" value="Unassembled WGS sequence"/>
</dbReference>
<feature type="region of interest" description="Disordered" evidence="1">
    <location>
        <begin position="1"/>
        <end position="20"/>
    </location>
</feature>
<accession>A0A5E4BM87</accession>
<dbReference type="EMBL" id="CABDUW010000522">
    <property type="protein sequence ID" value="VTJ70773.1"/>
    <property type="molecule type" value="Genomic_DNA"/>
</dbReference>
<organism evidence="2 3">
    <name type="scientific">Marmota monax</name>
    <name type="common">Woodchuck</name>
    <dbReference type="NCBI Taxonomy" id="9995"/>
    <lineage>
        <taxon>Eukaryota</taxon>
        <taxon>Metazoa</taxon>
        <taxon>Chordata</taxon>
        <taxon>Craniata</taxon>
        <taxon>Vertebrata</taxon>
        <taxon>Euteleostomi</taxon>
        <taxon>Mammalia</taxon>
        <taxon>Eutheria</taxon>
        <taxon>Euarchontoglires</taxon>
        <taxon>Glires</taxon>
        <taxon>Rodentia</taxon>
        <taxon>Sciuromorpha</taxon>
        <taxon>Sciuridae</taxon>
        <taxon>Xerinae</taxon>
        <taxon>Marmotini</taxon>
        <taxon>Marmota</taxon>
    </lineage>
</organism>
<evidence type="ECO:0000256" key="1">
    <source>
        <dbReference type="SAM" id="MobiDB-lite"/>
    </source>
</evidence>
<reference evidence="2" key="1">
    <citation type="submission" date="2019-04" db="EMBL/GenBank/DDBJ databases">
        <authorList>
            <person name="Alioto T."/>
            <person name="Alioto T."/>
        </authorList>
    </citation>
    <scope>NUCLEOTIDE SEQUENCE [LARGE SCALE GENOMIC DNA]</scope>
</reference>